<feature type="chain" id="PRO_5026749035" description="Secreted protein" evidence="1">
    <location>
        <begin position="21"/>
        <end position="62"/>
    </location>
</feature>
<comment type="caution">
    <text evidence="2">The sequence shown here is derived from an EMBL/GenBank/DDBJ whole genome shotgun (WGS) entry which is preliminary data.</text>
</comment>
<protein>
    <recommendedName>
        <fullName evidence="4">Secreted protein</fullName>
    </recommendedName>
</protein>
<dbReference type="Proteomes" id="UP000441523">
    <property type="component" value="Unassembled WGS sequence"/>
</dbReference>
<proteinExistence type="predicted"/>
<evidence type="ECO:0000313" key="3">
    <source>
        <dbReference type="Proteomes" id="UP000441523"/>
    </source>
</evidence>
<evidence type="ECO:0000313" key="2">
    <source>
        <dbReference type="EMBL" id="KAB1069347.1"/>
    </source>
</evidence>
<reference evidence="2 3" key="1">
    <citation type="submission" date="2019-09" db="EMBL/GenBank/DDBJ databases">
        <title>YIM 132548 draft genome.</title>
        <authorList>
            <person name="Jiang L."/>
        </authorList>
    </citation>
    <scope>NUCLEOTIDE SEQUENCE [LARGE SCALE GENOMIC DNA]</scope>
    <source>
        <strain evidence="2 3">YIM 132548</strain>
    </source>
</reference>
<gene>
    <name evidence="2" type="ORF">F6X51_25495</name>
</gene>
<name>A0A6N6MEY7_9HYPH</name>
<evidence type="ECO:0008006" key="4">
    <source>
        <dbReference type="Google" id="ProtNLM"/>
    </source>
</evidence>
<evidence type="ECO:0000256" key="1">
    <source>
        <dbReference type="SAM" id="SignalP"/>
    </source>
</evidence>
<sequence length="62" mass="6422">MSRALLLGMLLGSHSEAASAQASVWATSCPPPLKLAAGACVRSCPAGYDDRGRECAFRSLGR</sequence>
<keyword evidence="1" id="KW-0732">Signal</keyword>
<dbReference type="AlphaFoldDB" id="A0A6N6MEY7"/>
<organism evidence="2 3">
    <name type="scientific">Methylobacterium planeticum</name>
    <dbReference type="NCBI Taxonomy" id="2615211"/>
    <lineage>
        <taxon>Bacteria</taxon>
        <taxon>Pseudomonadati</taxon>
        <taxon>Pseudomonadota</taxon>
        <taxon>Alphaproteobacteria</taxon>
        <taxon>Hyphomicrobiales</taxon>
        <taxon>Methylobacteriaceae</taxon>
        <taxon>Methylobacterium</taxon>
    </lineage>
</organism>
<keyword evidence="3" id="KW-1185">Reference proteome</keyword>
<dbReference type="EMBL" id="VZZJ01000040">
    <property type="protein sequence ID" value="KAB1069347.1"/>
    <property type="molecule type" value="Genomic_DNA"/>
</dbReference>
<accession>A0A6N6MEY7</accession>
<feature type="signal peptide" evidence="1">
    <location>
        <begin position="1"/>
        <end position="20"/>
    </location>
</feature>
<dbReference type="PROSITE" id="PS51257">
    <property type="entry name" value="PROKAR_LIPOPROTEIN"/>
    <property type="match status" value="1"/>
</dbReference>